<dbReference type="EMBL" id="CAJVPT010008462">
    <property type="protein sequence ID" value="CAG8552056.1"/>
    <property type="molecule type" value="Genomic_DNA"/>
</dbReference>
<accession>A0ACA9LX23</accession>
<evidence type="ECO:0000313" key="1">
    <source>
        <dbReference type="EMBL" id="CAG8552056.1"/>
    </source>
</evidence>
<gene>
    <name evidence="1" type="ORF">ACOLOM_LOCUS4895</name>
</gene>
<dbReference type="Proteomes" id="UP000789525">
    <property type="component" value="Unassembled WGS sequence"/>
</dbReference>
<reference evidence="1" key="1">
    <citation type="submission" date="2021-06" db="EMBL/GenBank/DDBJ databases">
        <authorList>
            <person name="Kallberg Y."/>
            <person name="Tangrot J."/>
            <person name="Rosling A."/>
        </authorList>
    </citation>
    <scope>NUCLEOTIDE SEQUENCE</scope>
    <source>
        <strain evidence="1">CL356</strain>
    </source>
</reference>
<sequence>MPIPEIENSSIESEQIKQHHGEIIYEPDGFLTKIHRKDSQLNRRIVNTYTGMWKEDGTDSSSKDESIEKRRENAQEMTNAFYDIVTDFYEYGWGESFHFARTCKGDTFEQSIKRHEQYLALKLGLNEKHTVLDVGCGVGGPIREIARLTGSNITGINNNGYQIERCKFYSKKLGLGEKTNFIKGDFTTMPCEFNGKFDSAYAIEATVHSPKLEAVYGEVFRALKPGGHFATYEWVTTPKYDANNPEHVRIVRGIEEGNSIPSLSSYKQALDAARNVGFEVLEHEDLSILSEYHEPWYSTLKGSFSLTGFRMSRIGRWVTHGFVSCLEFLRIAAPGSSDVASFLNSTADALVEATKLGAIVAGQTSVKEPEIKAFEKYLPEDVHIVSCHSLHGPTVDPRGQPLVIIKHRASQERFDLAVRVLSCLESQIVELSYEEHDRITADTQAVTHAAFLSMGTAWKTQRQFPWEVPQYTGGIENVKVLMALRIYSNKWHVYAGLAIMNPSARSQIKQYAQSVSDLFKLMIQEKEEEFTKRVKMAGEYVFGKPTDSPREPMLLSDSILDEFSLSSVPKAKRKPNSHLSLLAMYLFRNSEMLDEAINAALYSKDIRADDMEFYSASKGWAECVEIGSMITYQRRFEDTAKFFEP</sequence>
<keyword evidence="2" id="KW-1185">Reference proteome</keyword>
<feature type="non-terminal residue" evidence="1">
    <location>
        <position position="645"/>
    </location>
</feature>
<protein>
    <submittedName>
        <fullName evidence="1">15233_t:CDS:1</fullName>
    </submittedName>
</protein>
<comment type="caution">
    <text evidence="1">The sequence shown here is derived from an EMBL/GenBank/DDBJ whole genome shotgun (WGS) entry which is preliminary data.</text>
</comment>
<evidence type="ECO:0000313" key="2">
    <source>
        <dbReference type="Proteomes" id="UP000789525"/>
    </source>
</evidence>
<organism evidence="1 2">
    <name type="scientific">Acaulospora colombiana</name>
    <dbReference type="NCBI Taxonomy" id="27376"/>
    <lineage>
        <taxon>Eukaryota</taxon>
        <taxon>Fungi</taxon>
        <taxon>Fungi incertae sedis</taxon>
        <taxon>Mucoromycota</taxon>
        <taxon>Glomeromycotina</taxon>
        <taxon>Glomeromycetes</taxon>
        <taxon>Diversisporales</taxon>
        <taxon>Acaulosporaceae</taxon>
        <taxon>Acaulospora</taxon>
    </lineage>
</organism>
<proteinExistence type="predicted"/>
<name>A0ACA9LX23_9GLOM</name>